<gene>
    <name evidence="2" type="ORF">O6P43_008258</name>
</gene>
<feature type="region of interest" description="Disordered" evidence="1">
    <location>
        <begin position="1"/>
        <end position="36"/>
    </location>
</feature>
<evidence type="ECO:0000256" key="1">
    <source>
        <dbReference type="SAM" id="MobiDB-lite"/>
    </source>
</evidence>
<sequence>MVVQRSRRGRKGAGKEADGGRLSKGEHRSGSREKGYTNYEGTRFTVFSKDQAIINEIEAADLVQDIVENTINVHETRNVREEMFKQGKDKSVGRNFSNWKFDFLGEETFTMGSHEGNSDGIKRRSIRSKVKSYEININKNNQVDIANRSFGPNGYIFGNGLHEGSTNKVLGAGSKMNGEKEGSPVDNSSLLPHPSRPPDGFTQVSEGIYNISVVEETKGPRKEDDEMDLENGPRALEDARVDNSSP</sequence>
<proteinExistence type="predicted"/>
<feature type="compositionally biased region" description="Basic and acidic residues" evidence="1">
    <location>
        <begin position="215"/>
        <end position="224"/>
    </location>
</feature>
<feature type="compositionally biased region" description="Basic residues" evidence="1">
    <location>
        <begin position="1"/>
        <end position="12"/>
    </location>
</feature>
<keyword evidence="3" id="KW-1185">Reference proteome</keyword>
<accession>A0AAD7PWJ5</accession>
<feature type="compositionally biased region" description="Basic and acidic residues" evidence="1">
    <location>
        <begin position="13"/>
        <end position="35"/>
    </location>
</feature>
<feature type="region of interest" description="Disordered" evidence="1">
    <location>
        <begin position="168"/>
        <end position="246"/>
    </location>
</feature>
<protein>
    <submittedName>
        <fullName evidence="2">Uncharacterized protein</fullName>
    </submittedName>
</protein>
<reference evidence="2" key="1">
    <citation type="journal article" date="2023" name="Science">
        <title>Elucidation of the pathway for biosynthesis of saponin adjuvants from the soapbark tree.</title>
        <authorList>
            <person name="Reed J."/>
            <person name="Orme A."/>
            <person name="El-Demerdash A."/>
            <person name="Owen C."/>
            <person name="Martin L.B.B."/>
            <person name="Misra R.C."/>
            <person name="Kikuchi S."/>
            <person name="Rejzek M."/>
            <person name="Martin A.C."/>
            <person name="Harkess A."/>
            <person name="Leebens-Mack J."/>
            <person name="Louveau T."/>
            <person name="Stephenson M.J."/>
            <person name="Osbourn A."/>
        </authorList>
    </citation>
    <scope>NUCLEOTIDE SEQUENCE</scope>
    <source>
        <strain evidence="2">S10</strain>
    </source>
</reference>
<dbReference type="KEGG" id="qsa:O6P43_008258"/>
<dbReference type="Proteomes" id="UP001163823">
    <property type="component" value="Chromosome 4"/>
</dbReference>
<dbReference type="AlphaFoldDB" id="A0AAD7PWJ5"/>
<evidence type="ECO:0000313" key="3">
    <source>
        <dbReference type="Proteomes" id="UP001163823"/>
    </source>
</evidence>
<evidence type="ECO:0000313" key="2">
    <source>
        <dbReference type="EMBL" id="KAJ7970004.1"/>
    </source>
</evidence>
<name>A0AAD7PWJ5_QUISA</name>
<dbReference type="EMBL" id="JARAOO010000004">
    <property type="protein sequence ID" value="KAJ7970004.1"/>
    <property type="molecule type" value="Genomic_DNA"/>
</dbReference>
<feature type="compositionally biased region" description="Basic and acidic residues" evidence="1">
    <location>
        <begin position="235"/>
        <end position="246"/>
    </location>
</feature>
<organism evidence="2 3">
    <name type="scientific">Quillaja saponaria</name>
    <name type="common">Soap bark tree</name>
    <dbReference type="NCBI Taxonomy" id="32244"/>
    <lineage>
        <taxon>Eukaryota</taxon>
        <taxon>Viridiplantae</taxon>
        <taxon>Streptophyta</taxon>
        <taxon>Embryophyta</taxon>
        <taxon>Tracheophyta</taxon>
        <taxon>Spermatophyta</taxon>
        <taxon>Magnoliopsida</taxon>
        <taxon>eudicotyledons</taxon>
        <taxon>Gunneridae</taxon>
        <taxon>Pentapetalae</taxon>
        <taxon>rosids</taxon>
        <taxon>fabids</taxon>
        <taxon>Fabales</taxon>
        <taxon>Quillajaceae</taxon>
        <taxon>Quillaja</taxon>
    </lineage>
</organism>
<comment type="caution">
    <text evidence="2">The sequence shown here is derived from an EMBL/GenBank/DDBJ whole genome shotgun (WGS) entry which is preliminary data.</text>
</comment>